<dbReference type="InterPro" id="IPR036770">
    <property type="entry name" value="Ankyrin_rpt-contain_sf"/>
</dbReference>
<proteinExistence type="predicted"/>
<dbReference type="Pfam" id="PF00023">
    <property type="entry name" value="Ank"/>
    <property type="match status" value="2"/>
</dbReference>
<feature type="compositionally biased region" description="Pro residues" evidence="4">
    <location>
        <begin position="640"/>
        <end position="651"/>
    </location>
</feature>
<dbReference type="InterPro" id="IPR002110">
    <property type="entry name" value="Ankyrin_rpt"/>
</dbReference>
<feature type="repeat" description="ANK" evidence="3">
    <location>
        <begin position="526"/>
        <end position="558"/>
    </location>
</feature>
<dbReference type="EMBL" id="JAAMPI010000014">
    <property type="protein sequence ID" value="KAF4637684.1"/>
    <property type="molecule type" value="Genomic_DNA"/>
</dbReference>
<accession>A0A8H4RX90</accession>
<keyword evidence="6" id="KW-1185">Reference proteome</keyword>
<feature type="region of interest" description="Disordered" evidence="4">
    <location>
        <begin position="689"/>
        <end position="775"/>
    </location>
</feature>
<sequence length="982" mass="110054">MAPTKAGGRPKIPWTDSRKRKLVRLYLLTDLTIDDIRTRNIQTQLKDLLPNNAKEWQNYRPSSPEQMKLRLAQLKACKENQFAKYSRYRARCISRQQRCSPLSISTEVLSEGPGPYSDPLIHYRHVGLPGVPSHLSLPEMGTWYAHQSLKNQIQPYLSSDTYERRSSDKQVADDVRDSVEVGASYATDIKVTREINENEGGSRVSDIQDVELADIAEEGLPTTSPRGLKRPRSRLSSSSSVSVRSLSVRFSKKVSRSLGHVNSVLSMTNSWRSSFLYTSSIASNSSLNTANHPLSENELASWSELVNDSKLAPELPQYHRVPKEISLYDRPCCQFFHNDTVKRSLCMICGFSEDHQLARNSMSDEDDFIDGFLLDRFGNTPLHHAAAAGNTLRMVQLIKPSGFIPPRNSSGETYLHVFRLEGADRFSDLLEVLRAASATGFPFCEVDYNGTSVCANLEKMIQQWVIDVEDEREFSKILGRHALGCPEGLPDSSLLRALKGWSSKPLSRPQLEALVLTSDIHRRDTRGYTPLAITTRHGLREITALLLQRGANPNTRSRIGTSILQHAAIYLSRAHRQRNTQLYAQILSCMMLLTKCGAKCSVTVFDEFTVLIPRQVYKEGETLNFRSTLPEGEVWRTPIAPKPPPTKPQDFPPFRARATEHSSPFMFYLLAENDPIELESPILFHRKLPRNSSLEPPNTSSQVSRSAYPRTKAASLALLQDDDGSQREDSKLINLDPDHSSSSPTQSDHFTSQRPQKLLANNKRSSNSGEFSAASRSTIVETGKVGVVDKSSGLRGLESSNHHDFAHNWVSETSFGPPGENYKQTPSCTDHELGFPESQLQGNRSFEFSSPAFPLVECVSTEERVDQCRNRSSPEPVVEKKALHDGRAVSLASRVGSEAPQVHLKEMQVTNQLFRYGDVQKYNPNELPFLGWVMYQRGYPTTAMTEEEGPEALRDSVGKSCVKEPREKKPREKTTCPATAVF</sequence>
<dbReference type="PROSITE" id="PS50297">
    <property type="entry name" value="ANK_REP_REGION"/>
    <property type="match status" value="1"/>
</dbReference>
<name>A0A8H4RX90_9HELO</name>
<feature type="region of interest" description="Disordered" evidence="4">
    <location>
        <begin position="216"/>
        <end position="236"/>
    </location>
</feature>
<feature type="compositionally biased region" description="Polar residues" evidence="4">
    <location>
        <begin position="690"/>
        <end position="705"/>
    </location>
</feature>
<dbReference type="OrthoDB" id="194358at2759"/>
<feature type="compositionally biased region" description="Basic and acidic residues" evidence="4">
    <location>
        <begin position="724"/>
        <end position="739"/>
    </location>
</feature>
<gene>
    <name evidence="5" type="ORF">G7Y89_g407</name>
</gene>
<feature type="compositionally biased region" description="Polar residues" evidence="4">
    <location>
        <begin position="740"/>
        <end position="755"/>
    </location>
</feature>
<evidence type="ECO:0008006" key="7">
    <source>
        <dbReference type="Google" id="ProtNLM"/>
    </source>
</evidence>
<feature type="compositionally biased region" description="Basic and acidic residues" evidence="4">
    <location>
        <begin position="951"/>
        <end position="974"/>
    </location>
</feature>
<evidence type="ECO:0000256" key="2">
    <source>
        <dbReference type="ARBA" id="ARBA00023043"/>
    </source>
</evidence>
<dbReference type="Gene3D" id="1.25.40.20">
    <property type="entry name" value="Ankyrin repeat-containing domain"/>
    <property type="match status" value="1"/>
</dbReference>
<feature type="compositionally biased region" description="Polar residues" evidence="4">
    <location>
        <begin position="762"/>
        <end position="775"/>
    </location>
</feature>
<feature type="region of interest" description="Disordered" evidence="4">
    <location>
        <begin position="634"/>
        <end position="653"/>
    </location>
</feature>
<dbReference type="PROSITE" id="PS50088">
    <property type="entry name" value="ANK_REPEAT"/>
    <property type="match status" value="1"/>
</dbReference>
<protein>
    <recommendedName>
        <fullName evidence="7">Ankyrin</fullName>
    </recommendedName>
</protein>
<dbReference type="PANTHER" id="PTHR24180">
    <property type="entry name" value="CYCLIN-DEPENDENT KINASE INHIBITOR 2C-RELATED"/>
    <property type="match status" value="1"/>
</dbReference>
<dbReference type="SMART" id="SM00248">
    <property type="entry name" value="ANK"/>
    <property type="match status" value="2"/>
</dbReference>
<feature type="region of interest" description="Disordered" evidence="4">
    <location>
        <begin position="945"/>
        <end position="982"/>
    </location>
</feature>
<evidence type="ECO:0000313" key="5">
    <source>
        <dbReference type="EMBL" id="KAF4637684.1"/>
    </source>
</evidence>
<evidence type="ECO:0000256" key="4">
    <source>
        <dbReference type="SAM" id="MobiDB-lite"/>
    </source>
</evidence>
<keyword evidence="2 3" id="KW-0040">ANK repeat</keyword>
<evidence type="ECO:0000313" key="6">
    <source>
        <dbReference type="Proteomes" id="UP000566819"/>
    </source>
</evidence>
<evidence type="ECO:0000256" key="1">
    <source>
        <dbReference type="ARBA" id="ARBA00022737"/>
    </source>
</evidence>
<reference evidence="5 6" key="1">
    <citation type="submission" date="2020-03" db="EMBL/GenBank/DDBJ databases">
        <title>Draft Genome Sequence of Cudoniella acicularis.</title>
        <authorList>
            <person name="Buettner E."/>
            <person name="Kellner H."/>
        </authorList>
    </citation>
    <scope>NUCLEOTIDE SEQUENCE [LARGE SCALE GENOMIC DNA]</scope>
    <source>
        <strain evidence="5 6">DSM 108380</strain>
    </source>
</reference>
<dbReference type="AlphaFoldDB" id="A0A8H4RX90"/>
<dbReference type="PANTHER" id="PTHR24180:SF45">
    <property type="entry name" value="POLY [ADP-RIBOSE] POLYMERASE TANKYRASE"/>
    <property type="match status" value="1"/>
</dbReference>
<keyword evidence="1" id="KW-0677">Repeat</keyword>
<organism evidence="5 6">
    <name type="scientific">Cudoniella acicularis</name>
    <dbReference type="NCBI Taxonomy" id="354080"/>
    <lineage>
        <taxon>Eukaryota</taxon>
        <taxon>Fungi</taxon>
        <taxon>Dikarya</taxon>
        <taxon>Ascomycota</taxon>
        <taxon>Pezizomycotina</taxon>
        <taxon>Leotiomycetes</taxon>
        <taxon>Helotiales</taxon>
        <taxon>Tricladiaceae</taxon>
        <taxon>Cudoniella</taxon>
    </lineage>
</organism>
<dbReference type="InterPro" id="IPR051637">
    <property type="entry name" value="Ank_repeat_dom-contain_49"/>
</dbReference>
<comment type="caution">
    <text evidence="5">The sequence shown here is derived from an EMBL/GenBank/DDBJ whole genome shotgun (WGS) entry which is preliminary data.</text>
</comment>
<evidence type="ECO:0000256" key="3">
    <source>
        <dbReference type="PROSITE-ProRule" id="PRU00023"/>
    </source>
</evidence>
<dbReference type="SUPFAM" id="SSF48403">
    <property type="entry name" value="Ankyrin repeat"/>
    <property type="match status" value="1"/>
</dbReference>
<dbReference type="Proteomes" id="UP000566819">
    <property type="component" value="Unassembled WGS sequence"/>
</dbReference>